<accession>A0A8K0CDW6</accession>
<evidence type="ECO:0000256" key="2">
    <source>
        <dbReference type="ARBA" id="ARBA00024228"/>
    </source>
</evidence>
<dbReference type="GO" id="GO:0005758">
    <property type="term" value="C:mitochondrial intermembrane space"/>
    <property type="evidence" value="ECO:0007669"/>
    <property type="project" value="InterPro"/>
</dbReference>
<keyword evidence="5" id="KW-1185">Reference proteome</keyword>
<evidence type="ECO:0000256" key="3">
    <source>
        <dbReference type="ARBA" id="ARBA00030733"/>
    </source>
</evidence>
<dbReference type="PANTHER" id="PTHR31905:SF2">
    <property type="entry name" value="PROTEIN MIX23"/>
    <property type="match status" value="1"/>
</dbReference>
<dbReference type="Proteomes" id="UP000801492">
    <property type="component" value="Unassembled WGS sequence"/>
</dbReference>
<reference evidence="4" key="1">
    <citation type="submission" date="2019-08" db="EMBL/GenBank/DDBJ databases">
        <title>The genome of the North American firefly Photinus pyralis.</title>
        <authorList>
            <consortium name="Photinus pyralis genome working group"/>
            <person name="Fallon T.R."/>
            <person name="Sander Lower S.E."/>
            <person name="Weng J.-K."/>
        </authorList>
    </citation>
    <scope>NUCLEOTIDE SEQUENCE</scope>
    <source>
        <strain evidence="4">TRF0915ILg1</strain>
        <tissue evidence="4">Whole body</tissue>
    </source>
</reference>
<gene>
    <name evidence="4" type="ORF">ILUMI_20668</name>
</gene>
<proteinExistence type="inferred from homology"/>
<dbReference type="AlphaFoldDB" id="A0A8K0CDW6"/>
<evidence type="ECO:0000313" key="5">
    <source>
        <dbReference type="Proteomes" id="UP000801492"/>
    </source>
</evidence>
<sequence>MPSAAMECADFSEFQEALKNMRRVDDIIINTLNTVIPTDSFNADAARSCKDLHDKLEEGNAKRRNAIKHCITISADRVKQLKEQRESDSNDVQLSKSLRAEQTKLRMLQVELSVEELVEERSSKVFHERCRRYYKPKE</sequence>
<dbReference type="OrthoDB" id="5593818at2759"/>
<protein>
    <recommendedName>
        <fullName evidence="2">Protein MIX23</fullName>
    </recommendedName>
    <alternativeName>
        <fullName evidence="3">Coiled-coil domain-containing protein 58</fullName>
    </alternativeName>
</protein>
<name>A0A8K0CDW6_IGNLU</name>
<dbReference type="PANTHER" id="PTHR31905">
    <property type="entry name" value="COILED-COIL DOMAIN-CONTAINING PROTEIN 58"/>
    <property type="match status" value="1"/>
</dbReference>
<dbReference type="EMBL" id="VTPC01089916">
    <property type="protein sequence ID" value="KAF2885518.1"/>
    <property type="molecule type" value="Genomic_DNA"/>
</dbReference>
<organism evidence="4 5">
    <name type="scientific">Ignelater luminosus</name>
    <name type="common">Cucubano</name>
    <name type="synonym">Pyrophorus luminosus</name>
    <dbReference type="NCBI Taxonomy" id="2038154"/>
    <lineage>
        <taxon>Eukaryota</taxon>
        <taxon>Metazoa</taxon>
        <taxon>Ecdysozoa</taxon>
        <taxon>Arthropoda</taxon>
        <taxon>Hexapoda</taxon>
        <taxon>Insecta</taxon>
        <taxon>Pterygota</taxon>
        <taxon>Neoptera</taxon>
        <taxon>Endopterygota</taxon>
        <taxon>Coleoptera</taxon>
        <taxon>Polyphaga</taxon>
        <taxon>Elateriformia</taxon>
        <taxon>Elateroidea</taxon>
        <taxon>Elateridae</taxon>
        <taxon>Agrypninae</taxon>
        <taxon>Pyrophorini</taxon>
        <taxon>Ignelater</taxon>
    </lineage>
</organism>
<evidence type="ECO:0000313" key="4">
    <source>
        <dbReference type="EMBL" id="KAF2885518.1"/>
    </source>
</evidence>
<comment type="caution">
    <text evidence="4">The sequence shown here is derived from an EMBL/GenBank/DDBJ whole genome shotgun (WGS) entry which is preliminary data.</text>
</comment>
<dbReference type="Pfam" id="PF09774">
    <property type="entry name" value="MIX23"/>
    <property type="match status" value="1"/>
</dbReference>
<dbReference type="InterPro" id="IPR019171">
    <property type="entry name" value="MIX23"/>
</dbReference>
<comment type="similarity">
    <text evidence="1">Belongs to the MIX23 family.</text>
</comment>
<evidence type="ECO:0000256" key="1">
    <source>
        <dbReference type="ARBA" id="ARBA00024204"/>
    </source>
</evidence>